<feature type="domain" description="Recombinase" evidence="3">
    <location>
        <begin position="174"/>
        <end position="298"/>
    </location>
</feature>
<dbReference type="Pfam" id="PF00239">
    <property type="entry name" value="Resolvase"/>
    <property type="match status" value="1"/>
</dbReference>
<organism evidence="4 5">
    <name type="scientific">Dorea acetigenes</name>
    <dbReference type="NCBI Taxonomy" id="2981787"/>
    <lineage>
        <taxon>Bacteria</taxon>
        <taxon>Bacillati</taxon>
        <taxon>Bacillota</taxon>
        <taxon>Clostridia</taxon>
        <taxon>Lachnospirales</taxon>
        <taxon>Lachnospiraceae</taxon>
        <taxon>Dorea</taxon>
    </lineage>
</organism>
<evidence type="ECO:0000259" key="2">
    <source>
        <dbReference type="PROSITE" id="PS51736"/>
    </source>
</evidence>
<evidence type="ECO:0000313" key="5">
    <source>
        <dbReference type="Proteomes" id="UP001652431"/>
    </source>
</evidence>
<feature type="region of interest" description="Disordered" evidence="1">
    <location>
        <begin position="418"/>
        <end position="501"/>
    </location>
</feature>
<accession>A0ABT2RMH1</accession>
<gene>
    <name evidence="4" type="ORF">OCV99_08375</name>
</gene>
<dbReference type="InterPro" id="IPR036162">
    <property type="entry name" value="Resolvase-like_N_sf"/>
</dbReference>
<reference evidence="4 5" key="1">
    <citation type="journal article" date="2021" name="ISME Commun">
        <title>Automated analysis of genomic sequences facilitates high-throughput and comprehensive description of bacteria.</title>
        <authorList>
            <person name="Hitch T.C.A."/>
        </authorList>
    </citation>
    <scope>NUCLEOTIDE SEQUENCE [LARGE SCALE GENOMIC DNA]</scope>
    <source>
        <strain evidence="4 5">Sanger_03</strain>
    </source>
</reference>
<dbReference type="RefSeq" id="WP_158369688.1">
    <property type="nucleotide sequence ID" value="NZ_JAOQJU010000008.1"/>
</dbReference>
<dbReference type="InterPro" id="IPR025827">
    <property type="entry name" value="Zn_ribbon_recom_dom"/>
</dbReference>
<dbReference type="CDD" id="cd00338">
    <property type="entry name" value="Ser_Recombinase"/>
    <property type="match status" value="1"/>
</dbReference>
<proteinExistence type="predicted"/>
<evidence type="ECO:0000256" key="1">
    <source>
        <dbReference type="SAM" id="MobiDB-lite"/>
    </source>
</evidence>
<name>A0ABT2RMH1_9FIRM</name>
<dbReference type="InterPro" id="IPR006119">
    <property type="entry name" value="Resolv_N"/>
</dbReference>
<dbReference type="Gene3D" id="3.90.1750.20">
    <property type="entry name" value="Putative Large Serine Recombinase, Chain B, Domain 2"/>
    <property type="match status" value="1"/>
</dbReference>
<dbReference type="PROSITE" id="PS51737">
    <property type="entry name" value="RECOMBINASE_DNA_BIND"/>
    <property type="match status" value="1"/>
</dbReference>
<evidence type="ECO:0000259" key="3">
    <source>
        <dbReference type="PROSITE" id="PS51737"/>
    </source>
</evidence>
<sequence>MGRKVTRVAFNVPEIPKKKNVAAYCRVSSGKDAMLHSLAAQVSYYSELIQSHGEWEYAGVYADEAKTGTKDTRENFVRLLSDCRAGKIDLILTKSISRFARNTVTLLETVRELKLMGVDVYFEEQNIHSMSTDGEFMLTILASYAQEESRSASENQKWRIKKNFEEGKPWSSTLLGYRNVDGRFEIVPEEAQTVRMIFDWYLEGLGATAIRDRLNAMGIKTRLGNQWNRSPILKLLRNYTYTGNLLQQRTYRENHITKKCIINQGEKPMYLAEGTHEAIIDMDTFNQVQEEIKRRAERYKSPEGKKCETYPFTGMVRCGCCGKNYVRSGTQSYRTWTCRTRRKEGLKHCDAEIIPEEELIRLTAEILSGEVTEDAVRDKITVIRAEKDRTLVFCFKNGKETVKQWREHETVHVCTEEQKRQISRKNSGRKRTEEQRRQQSERMKEYWKDREFPEEQRRRQSEQMKAYWNDREASEGHRQTVSRLMKEMRAKETGKGAQNDG</sequence>
<dbReference type="PROSITE" id="PS51736">
    <property type="entry name" value="RECOMBINASES_3"/>
    <property type="match status" value="1"/>
</dbReference>
<evidence type="ECO:0000313" key="4">
    <source>
        <dbReference type="EMBL" id="MCU6686563.1"/>
    </source>
</evidence>
<dbReference type="EMBL" id="JAOQJU010000008">
    <property type="protein sequence ID" value="MCU6686563.1"/>
    <property type="molecule type" value="Genomic_DNA"/>
</dbReference>
<dbReference type="SMART" id="SM00857">
    <property type="entry name" value="Resolvase"/>
    <property type="match status" value="1"/>
</dbReference>
<keyword evidence="5" id="KW-1185">Reference proteome</keyword>
<dbReference type="InterPro" id="IPR038109">
    <property type="entry name" value="DNA_bind_recomb_sf"/>
</dbReference>
<comment type="caution">
    <text evidence="4">The sequence shown here is derived from an EMBL/GenBank/DDBJ whole genome shotgun (WGS) entry which is preliminary data.</text>
</comment>
<feature type="domain" description="Resolvase/invertase-type recombinase catalytic" evidence="2">
    <location>
        <begin position="20"/>
        <end position="167"/>
    </location>
</feature>
<feature type="compositionally biased region" description="Basic and acidic residues" evidence="1">
    <location>
        <begin position="430"/>
        <end position="494"/>
    </location>
</feature>
<dbReference type="Gene3D" id="3.40.50.1390">
    <property type="entry name" value="Resolvase, N-terminal catalytic domain"/>
    <property type="match status" value="1"/>
</dbReference>
<dbReference type="PANTHER" id="PTHR30461">
    <property type="entry name" value="DNA-INVERTASE FROM LAMBDOID PROPHAGE"/>
    <property type="match status" value="1"/>
</dbReference>
<dbReference type="SUPFAM" id="SSF53041">
    <property type="entry name" value="Resolvase-like"/>
    <property type="match status" value="1"/>
</dbReference>
<dbReference type="InterPro" id="IPR011109">
    <property type="entry name" value="DNA_bind_recombinase_dom"/>
</dbReference>
<dbReference type="PANTHER" id="PTHR30461:SF23">
    <property type="entry name" value="DNA RECOMBINASE-RELATED"/>
    <property type="match status" value="1"/>
</dbReference>
<protein>
    <submittedName>
        <fullName evidence="4">Recombinase family protein</fullName>
    </submittedName>
</protein>
<dbReference type="Pfam" id="PF13408">
    <property type="entry name" value="Zn_ribbon_recom"/>
    <property type="match status" value="1"/>
</dbReference>
<dbReference type="InterPro" id="IPR050639">
    <property type="entry name" value="SSR_resolvase"/>
</dbReference>
<dbReference type="Proteomes" id="UP001652431">
    <property type="component" value="Unassembled WGS sequence"/>
</dbReference>
<dbReference type="Pfam" id="PF07508">
    <property type="entry name" value="Recombinase"/>
    <property type="match status" value="1"/>
</dbReference>